<evidence type="ECO:0000313" key="1">
    <source>
        <dbReference type="EMBL" id="ACE89356.1"/>
    </source>
</evidence>
<organism evidence="1 2">
    <name type="scientific">Rhizobium etli (strain CIAT 652)</name>
    <dbReference type="NCBI Taxonomy" id="491916"/>
    <lineage>
        <taxon>Bacteria</taxon>
        <taxon>Pseudomonadati</taxon>
        <taxon>Pseudomonadota</taxon>
        <taxon>Alphaproteobacteria</taxon>
        <taxon>Hyphomicrobiales</taxon>
        <taxon>Rhizobiaceae</taxon>
        <taxon>Rhizobium/Agrobacterium group</taxon>
        <taxon>Rhizobium</taxon>
    </lineage>
</organism>
<dbReference type="KEGG" id="rec:RHECIAT_CH0000362"/>
<proteinExistence type="predicted"/>
<accession>B3PZ62</accession>
<dbReference type="EMBL" id="CP001074">
    <property type="protein sequence ID" value="ACE89356.1"/>
    <property type="molecule type" value="Genomic_DNA"/>
</dbReference>
<evidence type="ECO:0000313" key="2">
    <source>
        <dbReference type="Proteomes" id="UP000008817"/>
    </source>
</evidence>
<dbReference type="HOGENOM" id="CLU_2828198_0_0_5"/>
<dbReference type="AlphaFoldDB" id="B3PZ62"/>
<sequence>MSPSANQPRRDDGSLPWRECCRPRSRCVAYPLAVRASPHFVAIYNISFGWKNFEDDVGPSDMVGRR</sequence>
<dbReference type="Proteomes" id="UP000008817">
    <property type="component" value="Chromosome"/>
</dbReference>
<name>B3PZ62_RHIE6</name>
<reference evidence="1 2" key="1">
    <citation type="submission" date="2008-04" db="EMBL/GenBank/DDBJ databases">
        <title>Genome diversity and DNA divergence of Rhizobium etli.</title>
        <authorList>
            <person name="Gonzalez V."/>
            <person name="Acosta J.L."/>
            <person name="Santamaria R.I."/>
            <person name="Bustos P."/>
            <person name="Hernandez-Gonzalez I.L."/>
            <person name="Fernandez J.L."/>
            <person name="Diaz R."/>
            <person name="Flores M."/>
            <person name="Mora J."/>
            <person name="Palacios R."/>
            <person name="Davila G."/>
        </authorList>
    </citation>
    <scope>NUCLEOTIDE SEQUENCE [LARGE SCALE GENOMIC DNA]</scope>
    <source>
        <strain evidence="1 2">CIAT 652</strain>
    </source>
</reference>
<gene>
    <name evidence="1" type="ordered locus">RHECIAT_CH0000362</name>
</gene>
<protein>
    <submittedName>
        <fullName evidence="1">Uncharacterized protein</fullName>
    </submittedName>
</protein>